<comment type="caution">
    <text evidence="3">The sequence shown here is derived from an EMBL/GenBank/DDBJ whole genome shotgun (WGS) entry which is preliminary data.</text>
</comment>
<dbReference type="Proteomes" id="UP001519287">
    <property type="component" value="Unassembled WGS sequence"/>
</dbReference>
<dbReference type="InterPro" id="IPR002575">
    <property type="entry name" value="Aminoglycoside_PTrfase"/>
</dbReference>
<gene>
    <name evidence="3" type="ORF">J2Z66_001155</name>
</gene>
<feature type="domain" description="Aminoglycoside phosphotransferase" evidence="2">
    <location>
        <begin position="68"/>
        <end position="262"/>
    </location>
</feature>
<comment type="similarity">
    <text evidence="1">Belongs to the pseudomonas-type ThrB family.</text>
</comment>
<dbReference type="PANTHER" id="PTHR21064:SF6">
    <property type="entry name" value="AMINOGLYCOSIDE PHOSPHOTRANSFERASE DOMAIN-CONTAINING PROTEIN"/>
    <property type="match status" value="1"/>
</dbReference>
<dbReference type="Gene3D" id="3.90.1200.10">
    <property type="match status" value="1"/>
</dbReference>
<dbReference type="InterPro" id="IPR011009">
    <property type="entry name" value="Kinase-like_dom_sf"/>
</dbReference>
<evidence type="ECO:0000313" key="4">
    <source>
        <dbReference type="Proteomes" id="UP001519287"/>
    </source>
</evidence>
<accession>A0ABS4IPR1</accession>
<dbReference type="InterPro" id="IPR050249">
    <property type="entry name" value="Pseudomonas-type_ThrB"/>
</dbReference>
<keyword evidence="3" id="KW-0418">Kinase</keyword>
<keyword evidence="3" id="KW-0808">Transferase</keyword>
<dbReference type="PANTHER" id="PTHR21064">
    <property type="entry name" value="AMINOGLYCOSIDE PHOSPHOTRANSFERASE DOMAIN-CONTAINING PROTEIN-RELATED"/>
    <property type="match status" value="1"/>
</dbReference>
<dbReference type="SUPFAM" id="SSF56112">
    <property type="entry name" value="Protein kinase-like (PK-like)"/>
    <property type="match status" value="1"/>
</dbReference>
<keyword evidence="4" id="KW-1185">Reference proteome</keyword>
<name>A0ABS4IPR1_9BACL</name>
<dbReference type="RefSeq" id="WP_245375309.1">
    <property type="nucleotide sequence ID" value="NZ_JAGGLB010000003.1"/>
</dbReference>
<evidence type="ECO:0000259" key="2">
    <source>
        <dbReference type="Pfam" id="PF01636"/>
    </source>
</evidence>
<dbReference type="EMBL" id="JAGGLB010000003">
    <property type="protein sequence ID" value="MBP1989557.1"/>
    <property type="molecule type" value="Genomic_DNA"/>
</dbReference>
<organism evidence="3 4">
    <name type="scientific">Paenibacillus eucommiae</name>
    <dbReference type="NCBI Taxonomy" id="1355755"/>
    <lineage>
        <taxon>Bacteria</taxon>
        <taxon>Bacillati</taxon>
        <taxon>Bacillota</taxon>
        <taxon>Bacilli</taxon>
        <taxon>Bacillales</taxon>
        <taxon>Paenibacillaceae</taxon>
        <taxon>Paenibacillus</taxon>
    </lineage>
</organism>
<protein>
    <submittedName>
        <fullName evidence="3">Ser/Thr protein kinase RdoA (MazF antagonist)</fullName>
    </submittedName>
</protein>
<dbReference type="Pfam" id="PF01636">
    <property type="entry name" value="APH"/>
    <property type="match status" value="1"/>
</dbReference>
<reference evidence="3 4" key="1">
    <citation type="submission" date="2021-03" db="EMBL/GenBank/DDBJ databases">
        <title>Genomic Encyclopedia of Type Strains, Phase IV (KMG-IV): sequencing the most valuable type-strain genomes for metagenomic binning, comparative biology and taxonomic classification.</title>
        <authorList>
            <person name="Goeker M."/>
        </authorList>
    </citation>
    <scope>NUCLEOTIDE SEQUENCE [LARGE SCALE GENOMIC DNA]</scope>
    <source>
        <strain evidence="3 4">DSM 26048</strain>
    </source>
</reference>
<sequence length="330" mass="36889">MESMNRMDNAIIAQHALAQYDINVVSVSPLAQSGAAVFKIEDNRGLLYSLRVHESKSSTLEKIWTSPDVLDSELVWLDALNRDTSLTLPVPNRNQQGSYVTQVGDMNCTLLSWVTGEQNPYFTNEQELKSTAEMTAALHHHASKWQPPSSFIRPTINSARIQTALDLLKQQVRDGLLDAHDVQILEAAGERAMSLLDTLPINKLTWGVLHGDIVPPNIVFVNGVANPIDFGASGFGFFLTDLAITFFFIHPNTRQHYMDWYGMHFPLPNDYVAQIDGLFIALRLVVIRNALGMPGANNWLPTDVKKSAAREFGRYANGEEFLFTGTPFWE</sequence>
<dbReference type="GO" id="GO:0016301">
    <property type="term" value="F:kinase activity"/>
    <property type="evidence" value="ECO:0007669"/>
    <property type="project" value="UniProtKB-KW"/>
</dbReference>
<proteinExistence type="inferred from homology"/>
<evidence type="ECO:0000313" key="3">
    <source>
        <dbReference type="EMBL" id="MBP1989557.1"/>
    </source>
</evidence>
<evidence type="ECO:0000256" key="1">
    <source>
        <dbReference type="ARBA" id="ARBA00038240"/>
    </source>
</evidence>